<keyword evidence="3" id="KW-1185">Reference proteome</keyword>
<feature type="compositionally biased region" description="Low complexity" evidence="1">
    <location>
        <begin position="24"/>
        <end position="35"/>
    </location>
</feature>
<feature type="region of interest" description="Disordered" evidence="1">
    <location>
        <begin position="241"/>
        <end position="280"/>
    </location>
</feature>
<protein>
    <submittedName>
        <fullName evidence="2">Uncharacterized protein</fullName>
    </submittedName>
</protein>
<evidence type="ECO:0000256" key="1">
    <source>
        <dbReference type="SAM" id="MobiDB-lite"/>
    </source>
</evidence>
<feature type="compositionally biased region" description="Basic and acidic residues" evidence="1">
    <location>
        <begin position="7"/>
        <end position="22"/>
    </location>
</feature>
<feature type="region of interest" description="Disordered" evidence="1">
    <location>
        <begin position="1"/>
        <end position="45"/>
    </location>
</feature>
<comment type="caution">
    <text evidence="2">The sequence shown here is derived from an EMBL/GenBank/DDBJ whole genome shotgun (WGS) entry which is preliminary data.</text>
</comment>
<feature type="compositionally biased region" description="Basic and acidic residues" evidence="1">
    <location>
        <begin position="246"/>
        <end position="264"/>
    </location>
</feature>
<sequence>MSYSKYKKPDKEQSPRIFDNHKIFSPSQSSQSFNSKPLKLRKSNSMTDIPTKIEEVLRIKDERSKARINTLKILKVAEERRVNTGTPKINPKSKEILIEAKRRQKEKEMAEKLANGIIDKDDSFKEHKSLGTELKIPYESLKESLKSRSKLLMPEKEEERVDVSKMSLIERNCYWNQKKDERIETERKSKEIEQMSECTFKPILSPKISAHNSHNSISSMEDLAQKAITLSLSVYSCQKKSSPSENEIKEPKIAIKPYSMDKKQSTNVRVPPPNPPQIKMKKIDNEEKHISEPILTPSYSQLTPVSTKYRHKQGFNYEKLKSNAKPLVRYSSFGS</sequence>
<dbReference type="Proteomes" id="UP001162131">
    <property type="component" value="Unassembled WGS sequence"/>
</dbReference>
<evidence type="ECO:0000313" key="2">
    <source>
        <dbReference type="EMBL" id="CAG9327838.1"/>
    </source>
</evidence>
<proteinExistence type="predicted"/>
<name>A0AAU9JKS5_9CILI</name>
<reference evidence="2" key="1">
    <citation type="submission" date="2021-09" db="EMBL/GenBank/DDBJ databases">
        <authorList>
            <consortium name="AG Swart"/>
            <person name="Singh M."/>
            <person name="Singh A."/>
            <person name="Seah K."/>
            <person name="Emmerich C."/>
        </authorList>
    </citation>
    <scope>NUCLEOTIDE SEQUENCE</scope>
    <source>
        <strain evidence="2">ATCC30299</strain>
    </source>
</reference>
<organism evidence="2 3">
    <name type="scientific">Blepharisma stoltei</name>
    <dbReference type="NCBI Taxonomy" id="1481888"/>
    <lineage>
        <taxon>Eukaryota</taxon>
        <taxon>Sar</taxon>
        <taxon>Alveolata</taxon>
        <taxon>Ciliophora</taxon>
        <taxon>Postciliodesmatophora</taxon>
        <taxon>Heterotrichea</taxon>
        <taxon>Heterotrichida</taxon>
        <taxon>Blepharismidae</taxon>
        <taxon>Blepharisma</taxon>
    </lineage>
</organism>
<gene>
    <name evidence="2" type="ORF">BSTOLATCC_MIC44464</name>
</gene>
<dbReference type="EMBL" id="CAJZBQ010000044">
    <property type="protein sequence ID" value="CAG9327838.1"/>
    <property type="molecule type" value="Genomic_DNA"/>
</dbReference>
<accession>A0AAU9JKS5</accession>
<dbReference type="AlphaFoldDB" id="A0AAU9JKS5"/>
<evidence type="ECO:0000313" key="3">
    <source>
        <dbReference type="Proteomes" id="UP001162131"/>
    </source>
</evidence>